<gene>
    <name evidence="1" type="ordered locus">SNE_A23750</name>
</gene>
<dbReference type="Proteomes" id="UP000000496">
    <property type="component" value="Chromosome gsn.131"/>
</dbReference>
<evidence type="ECO:0000313" key="1">
    <source>
        <dbReference type="EMBL" id="CCB90252.1"/>
    </source>
</evidence>
<dbReference type="EMBL" id="FR872582">
    <property type="protein sequence ID" value="CCB90252.1"/>
    <property type="molecule type" value="Genomic_DNA"/>
</dbReference>
<name>F8L672_SIMNZ</name>
<dbReference type="HOGENOM" id="CLU_2107377_0_0_0"/>
<sequence>MTKIFHTKWNEIWPIVNVLNEVCHGINIENISATIGADYNSIYALMKKIVAYESSEALSNIPISINLDDNELKILKNCFNEVQKQIQEWEFSTRIGVSAHDVEKILDRMTALDNI</sequence>
<evidence type="ECO:0000313" key="2">
    <source>
        <dbReference type="Proteomes" id="UP000000496"/>
    </source>
</evidence>
<accession>F8L672</accession>
<organism evidence="1 2">
    <name type="scientific">Simkania negevensis (strain ATCC VR-1471 / DSM 27360 / Z)</name>
    <dbReference type="NCBI Taxonomy" id="331113"/>
    <lineage>
        <taxon>Bacteria</taxon>
        <taxon>Pseudomonadati</taxon>
        <taxon>Chlamydiota</taxon>
        <taxon>Chlamydiia</taxon>
        <taxon>Parachlamydiales</taxon>
        <taxon>Simkaniaceae</taxon>
        <taxon>Simkania</taxon>
    </lineage>
</organism>
<proteinExistence type="predicted"/>
<dbReference type="AlphaFoldDB" id="F8L672"/>
<dbReference type="RefSeq" id="WP_013944717.1">
    <property type="nucleotide sequence ID" value="NC_015713.1"/>
</dbReference>
<keyword evidence="2" id="KW-1185">Reference proteome</keyword>
<reference evidence="1 2" key="2">
    <citation type="journal article" date="2011" name="Mol. Biol. Evol.">
        <title>Unity in variety--the pan-genome of the Chlamydiae.</title>
        <authorList>
            <person name="Collingro A."/>
            <person name="Tischler P."/>
            <person name="Weinmaier T."/>
            <person name="Penz T."/>
            <person name="Heinz E."/>
            <person name="Brunham R.C."/>
            <person name="Read T.D."/>
            <person name="Bavoil P.M."/>
            <person name="Sachse K."/>
            <person name="Kahane S."/>
            <person name="Friedman M.G."/>
            <person name="Rattei T."/>
            <person name="Myers G.S."/>
            <person name="Horn M."/>
        </authorList>
    </citation>
    <scope>NUCLEOTIDE SEQUENCE [LARGE SCALE GENOMIC DNA]</scope>
    <source>
        <strain evidence="2">ATCC VR-1471 / Z</strain>
    </source>
</reference>
<dbReference type="KEGG" id="sng:SNE_A23750"/>
<dbReference type="OrthoDB" id="4085246at2"/>
<protein>
    <submittedName>
        <fullName evidence="1">Uncharacterized protein</fullName>
    </submittedName>
</protein>
<reference key="1">
    <citation type="journal article" date="2011" name="Mol. Biol. Evol.">
        <title>Unity in variety -- the pan-genome of the Chlamydiae.</title>
        <authorList>
            <person name="Collingro A."/>
            <person name="Tischler P."/>
            <person name="Weinmaier T."/>
            <person name="Penz T."/>
            <person name="Heinz E."/>
            <person name="Brunham R.C."/>
            <person name="Read T.D."/>
            <person name="Bavoil P.M."/>
            <person name="Sachse K."/>
            <person name="Kahane S."/>
            <person name="Friedman M.G."/>
            <person name="Rattei T."/>
            <person name="Myers G.S.A."/>
            <person name="Horn M."/>
        </authorList>
    </citation>
    <scope>NUCLEOTIDE SEQUENCE</scope>
    <source>
        <strain>Z</strain>
    </source>
</reference>
<dbReference type="STRING" id="331113.SNE_A23750"/>